<dbReference type="PANTHER" id="PTHR13423">
    <property type="entry name" value="OUT AT FIRST"/>
    <property type="match status" value="1"/>
</dbReference>
<dbReference type="Pfam" id="PF22873">
    <property type="entry name" value="OAF_C"/>
    <property type="match status" value="1"/>
</dbReference>
<dbReference type="PANTHER" id="PTHR13423:SF2">
    <property type="entry name" value="OUT AT FIRST PROTEIN HOMOLOG"/>
    <property type="match status" value="1"/>
</dbReference>
<feature type="domain" description="Out at first C-terminal" evidence="1">
    <location>
        <begin position="84"/>
        <end position="153"/>
    </location>
</feature>
<organism evidence="2 3">
    <name type="scientific">Popillia japonica</name>
    <name type="common">Japanese beetle</name>
    <dbReference type="NCBI Taxonomy" id="7064"/>
    <lineage>
        <taxon>Eukaryota</taxon>
        <taxon>Metazoa</taxon>
        <taxon>Ecdysozoa</taxon>
        <taxon>Arthropoda</taxon>
        <taxon>Hexapoda</taxon>
        <taxon>Insecta</taxon>
        <taxon>Pterygota</taxon>
        <taxon>Neoptera</taxon>
        <taxon>Endopterygota</taxon>
        <taxon>Coleoptera</taxon>
        <taxon>Polyphaga</taxon>
        <taxon>Scarabaeiformia</taxon>
        <taxon>Scarabaeidae</taxon>
        <taxon>Rutelinae</taxon>
        <taxon>Popillia</taxon>
    </lineage>
</organism>
<proteinExistence type="predicted"/>
<dbReference type="Proteomes" id="UP001458880">
    <property type="component" value="Unassembled WGS sequence"/>
</dbReference>
<dbReference type="EMBL" id="JASPKY010000617">
    <property type="protein sequence ID" value="KAK9687877.1"/>
    <property type="molecule type" value="Genomic_DNA"/>
</dbReference>
<evidence type="ECO:0000313" key="3">
    <source>
        <dbReference type="Proteomes" id="UP001458880"/>
    </source>
</evidence>
<name>A0AAW1IEI8_POPJA</name>
<comment type="caution">
    <text evidence="2">The sequence shown here is derived from an EMBL/GenBank/DDBJ whole genome shotgun (WGS) entry which is preliminary data.</text>
</comment>
<dbReference type="InterPro" id="IPR053897">
    <property type="entry name" value="Oaf_C"/>
</dbReference>
<dbReference type="AlphaFoldDB" id="A0AAW1IEI8"/>
<sequence>MQLLNLFGWKILLSILNKENATIRERHILIQQREGQFRNEYFLSTLCRLPESIFSRALKRFPTIPDPLMVSNHISYGNEIPIESCSNLKKVWSPCQCHLELCIGWFPCGLKYCKGKGESKNSAMTYRCGIKTCKKCHLFAYYVTQKQLCLWDE</sequence>
<gene>
    <name evidence="2" type="ORF">QE152_g35948</name>
</gene>
<dbReference type="InterPro" id="IPR026315">
    <property type="entry name" value="Oaf"/>
</dbReference>
<evidence type="ECO:0000259" key="1">
    <source>
        <dbReference type="Pfam" id="PF22873"/>
    </source>
</evidence>
<accession>A0AAW1IEI8</accession>
<evidence type="ECO:0000313" key="2">
    <source>
        <dbReference type="EMBL" id="KAK9687877.1"/>
    </source>
</evidence>
<protein>
    <submittedName>
        <fullName evidence="2">Transcriptional regulator, Out at first</fullName>
    </submittedName>
</protein>
<keyword evidence="3" id="KW-1185">Reference proteome</keyword>
<reference evidence="2 3" key="1">
    <citation type="journal article" date="2024" name="BMC Genomics">
        <title>De novo assembly and annotation of Popillia japonica's genome with initial clues to its potential as an invasive pest.</title>
        <authorList>
            <person name="Cucini C."/>
            <person name="Boschi S."/>
            <person name="Funari R."/>
            <person name="Cardaioli E."/>
            <person name="Iannotti N."/>
            <person name="Marturano G."/>
            <person name="Paoli F."/>
            <person name="Bruttini M."/>
            <person name="Carapelli A."/>
            <person name="Frati F."/>
            <person name="Nardi F."/>
        </authorList>
    </citation>
    <scope>NUCLEOTIDE SEQUENCE [LARGE SCALE GENOMIC DNA]</scope>
    <source>
        <strain evidence="2">DMR45628</strain>
    </source>
</reference>